<gene>
    <name evidence="2" type="ORF">EV670_3022</name>
</gene>
<dbReference type="Proteomes" id="UP000293671">
    <property type="component" value="Unassembled WGS sequence"/>
</dbReference>
<evidence type="ECO:0000313" key="3">
    <source>
        <dbReference type="Proteomes" id="UP000293671"/>
    </source>
</evidence>
<dbReference type="SUPFAM" id="SSF89069">
    <property type="entry name" value="N-terminal, cytoplasmic domain of anti-sigmaE factor RseA"/>
    <property type="match status" value="1"/>
</dbReference>
<name>A0A4Q7VGU6_9BURK</name>
<proteinExistence type="predicted"/>
<dbReference type="CDD" id="cd16328">
    <property type="entry name" value="RseA_N"/>
    <property type="match status" value="1"/>
</dbReference>
<dbReference type="Gene3D" id="1.10.10.880">
    <property type="entry name" value="Anti sigma-E protein RseA, N-terminal domain"/>
    <property type="match status" value="1"/>
</dbReference>
<dbReference type="PANTHER" id="PTHR38104">
    <property type="match status" value="1"/>
</dbReference>
<dbReference type="GO" id="GO:0016989">
    <property type="term" value="F:sigma factor antagonist activity"/>
    <property type="evidence" value="ECO:0007669"/>
    <property type="project" value="InterPro"/>
</dbReference>
<evidence type="ECO:0000259" key="1">
    <source>
        <dbReference type="Pfam" id="PF03872"/>
    </source>
</evidence>
<feature type="domain" description="Anti sigma-E protein RseA N-terminal" evidence="1">
    <location>
        <begin position="9"/>
        <end position="100"/>
    </location>
</feature>
<dbReference type="InterPro" id="IPR052383">
    <property type="entry name" value="Anti-sigma-E_RseA-like"/>
</dbReference>
<dbReference type="AlphaFoldDB" id="A0A4Q7VGU6"/>
<evidence type="ECO:0000313" key="2">
    <source>
        <dbReference type="EMBL" id="RZT95271.1"/>
    </source>
</evidence>
<reference evidence="2 3" key="1">
    <citation type="submission" date="2019-02" db="EMBL/GenBank/DDBJ databases">
        <title>Genomic Encyclopedia of Type Strains, Phase IV (KMG-IV): sequencing the most valuable type-strain genomes for metagenomic binning, comparative biology and taxonomic classification.</title>
        <authorList>
            <person name="Goeker M."/>
        </authorList>
    </citation>
    <scope>NUCLEOTIDE SEQUENCE [LARGE SCALE GENOMIC DNA]</scope>
    <source>
        <strain evidence="2 3">DSM 19570</strain>
    </source>
</reference>
<organism evidence="2 3">
    <name type="scientific">Rivibacter subsaxonicus</name>
    <dbReference type="NCBI Taxonomy" id="457575"/>
    <lineage>
        <taxon>Bacteria</taxon>
        <taxon>Pseudomonadati</taxon>
        <taxon>Pseudomonadota</taxon>
        <taxon>Betaproteobacteria</taxon>
        <taxon>Burkholderiales</taxon>
        <taxon>Rivibacter</taxon>
    </lineage>
</organism>
<dbReference type="EMBL" id="SHKP01000007">
    <property type="protein sequence ID" value="RZT95271.1"/>
    <property type="molecule type" value="Genomic_DNA"/>
</dbReference>
<dbReference type="PANTHER" id="PTHR38104:SF1">
    <property type="entry name" value="ANTI-SIGMA-E FACTOR RSEA"/>
    <property type="match status" value="1"/>
</dbReference>
<sequence length="220" mass="22480">MKSPPINLQPEDLSALCDGEADASVAAAASLAWRDDAQLRARWHSFHLIGDVLRSEDLARPAAADATFLQALRERLAAEPVVLAPTAEAGGAASPTPSQAPARSVARRRWMGSGAIAAGFVAVLGSVFVLRAPSGVEAGSAQMAAGPATAVPALVAAVEAVPTPRALVAEPTRAIAANGSLLRDAGLDRYLAAHQQFGGNSALAVPSGFMRNATYEGPSR</sequence>
<dbReference type="RefSeq" id="WP_130433547.1">
    <property type="nucleotide sequence ID" value="NZ_SHKP01000007.1"/>
</dbReference>
<protein>
    <submittedName>
        <fullName evidence="2">RseA-like anti sigma(E) protein</fullName>
    </submittedName>
</protein>
<dbReference type="OrthoDB" id="8561243at2"/>
<accession>A0A4Q7VGU6</accession>
<dbReference type="Pfam" id="PF03872">
    <property type="entry name" value="RseA_N"/>
    <property type="match status" value="1"/>
</dbReference>
<comment type="caution">
    <text evidence="2">The sequence shown here is derived from an EMBL/GenBank/DDBJ whole genome shotgun (WGS) entry which is preliminary data.</text>
</comment>
<keyword evidence="3" id="KW-1185">Reference proteome</keyword>
<dbReference type="InterPro" id="IPR036147">
    <property type="entry name" value="Anti-sigma_E_RseA_N_sf"/>
</dbReference>
<dbReference type="InterPro" id="IPR005572">
    <property type="entry name" value="Anti-sigma_E_RseA_N"/>
</dbReference>